<comment type="caution">
    <text evidence="7">The sequence shown here is derived from an EMBL/GenBank/DDBJ whole genome shotgun (WGS) entry which is preliminary data.</text>
</comment>
<dbReference type="InterPro" id="IPR001638">
    <property type="entry name" value="Solute-binding_3/MltF_N"/>
</dbReference>
<dbReference type="FunFam" id="3.40.190.10:FF:000050">
    <property type="entry name" value="Sulfonate ABC transporter substrate-binding protein"/>
    <property type="match status" value="1"/>
</dbReference>
<reference evidence="7 8" key="1">
    <citation type="submission" date="2019-07" db="EMBL/GenBank/DDBJ databases">
        <title>Whole genome shotgun sequence of Acetobacter oeni NBRC 105207.</title>
        <authorList>
            <person name="Hosoyama A."/>
            <person name="Uohara A."/>
            <person name="Ohji S."/>
            <person name="Ichikawa N."/>
        </authorList>
    </citation>
    <scope>NUCLEOTIDE SEQUENCE [LARGE SCALE GENOMIC DNA]</scope>
    <source>
        <strain evidence="7 8">NBRC 105207</strain>
    </source>
</reference>
<evidence type="ECO:0000256" key="3">
    <source>
        <dbReference type="ARBA" id="ARBA00022729"/>
    </source>
</evidence>
<evidence type="ECO:0000259" key="6">
    <source>
        <dbReference type="SMART" id="SM00062"/>
    </source>
</evidence>
<keyword evidence="3" id="KW-0732">Signal</keyword>
<evidence type="ECO:0000256" key="1">
    <source>
        <dbReference type="ARBA" id="ARBA00010742"/>
    </source>
</evidence>
<evidence type="ECO:0000313" key="8">
    <source>
        <dbReference type="Proteomes" id="UP000321746"/>
    </source>
</evidence>
<evidence type="ECO:0000256" key="2">
    <source>
        <dbReference type="ARBA" id="ARBA00022448"/>
    </source>
</evidence>
<dbReference type="GO" id="GO:0016020">
    <property type="term" value="C:membrane"/>
    <property type="evidence" value="ECO:0007669"/>
    <property type="project" value="InterPro"/>
</dbReference>
<dbReference type="GO" id="GO:0042626">
    <property type="term" value="F:ATPase-coupled transmembrane transporter activity"/>
    <property type="evidence" value="ECO:0007669"/>
    <property type="project" value="InterPro"/>
</dbReference>
<name>A0A511XKQ7_9PROT</name>
<gene>
    <name evidence="7" type="ORF">AOE01nite_17220</name>
</gene>
<comment type="similarity">
    <text evidence="1">Belongs to the bacterial solute-binding protein SsuA/TauA family.</text>
</comment>
<dbReference type="AlphaFoldDB" id="A0A511XKQ7"/>
<protein>
    <recommendedName>
        <fullName evidence="5">Putative aliphatic sulfonates-binding protein</fullName>
    </recommendedName>
</protein>
<dbReference type="Gene3D" id="3.40.190.10">
    <property type="entry name" value="Periplasmic binding protein-like II"/>
    <property type="match status" value="2"/>
</dbReference>
<keyword evidence="8" id="KW-1185">Reference proteome</keyword>
<dbReference type="OrthoDB" id="7374754at2"/>
<keyword evidence="2" id="KW-0813">Transport</keyword>
<dbReference type="PROSITE" id="PS51318">
    <property type="entry name" value="TAT"/>
    <property type="match status" value="1"/>
</dbReference>
<dbReference type="NCBIfam" id="TIGR01728">
    <property type="entry name" value="SsuA_fam"/>
    <property type="match status" value="1"/>
</dbReference>
<sequence>MSDIAENRNRPVRRRAILHGAAAGFAGLVARRARAAERVLHLGYQRYGTLIILKHSGLLERALAPAGYTVAWSEFVAGPQLLQAVAAGVIDAGETGDAPPVFAQSMWGKRLLYIGHGAPAPHGEAILVRKASSIRSVADLKSQRLAFNHGSNVHYLALAALARTGLRIPDIHVVNLAPAAARAAFDTGRLDAWAIWDPYLAAAQATGDTRILTDATGLTANRQFLLASPEATLASGDALRILLAAQKQVEDWAAQHKDELIAALATDTGLAPDIIRTAVQRLPLGMFAITPDIITEQQKIADTLNAAGLLPSPLQIKDAVWTG</sequence>
<dbReference type="Pfam" id="PF13379">
    <property type="entry name" value="NMT1_2"/>
    <property type="match status" value="1"/>
</dbReference>
<evidence type="ECO:0000256" key="5">
    <source>
        <dbReference type="ARBA" id="ARBA00070228"/>
    </source>
</evidence>
<dbReference type="PANTHER" id="PTHR30024:SF42">
    <property type="entry name" value="ALIPHATIC SULFONATES-BINDING PROTEIN-RELATED"/>
    <property type="match status" value="1"/>
</dbReference>
<feature type="domain" description="Solute-binding protein family 3/N-terminal" evidence="6">
    <location>
        <begin position="39"/>
        <end position="256"/>
    </location>
</feature>
<dbReference type="PANTHER" id="PTHR30024">
    <property type="entry name" value="ALIPHATIC SULFONATES-BINDING PROTEIN-RELATED"/>
    <property type="match status" value="1"/>
</dbReference>
<evidence type="ECO:0000256" key="4">
    <source>
        <dbReference type="ARBA" id="ARBA00055538"/>
    </source>
</evidence>
<comment type="function">
    <text evidence="4">Part of a binding-protein-dependent transport system for aliphatic sulfonates. Putative binding protein.</text>
</comment>
<dbReference type="RefSeq" id="WP_146888118.1">
    <property type="nucleotide sequence ID" value="NZ_BJYG01000021.1"/>
</dbReference>
<dbReference type="InterPro" id="IPR006311">
    <property type="entry name" value="TAT_signal"/>
</dbReference>
<evidence type="ECO:0000313" key="7">
    <source>
        <dbReference type="EMBL" id="GEN63498.1"/>
    </source>
</evidence>
<accession>A0A511XKQ7</accession>
<dbReference type="InterPro" id="IPR010067">
    <property type="entry name" value="ABC_SsuA_sub-bd"/>
</dbReference>
<organism evidence="7 8">
    <name type="scientific">Acetobacter oeni</name>
    <dbReference type="NCBI Taxonomy" id="304077"/>
    <lineage>
        <taxon>Bacteria</taxon>
        <taxon>Pseudomonadati</taxon>
        <taxon>Pseudomonadota</taxon>
        <taxon>Alphaproteobacteria</taxon>
        <taxon>Acetobacterales</taxon>
        <taxon>Acetobacteraceae</taxon>
        <taxon>Acetobacter</taxon>
    </lineage>
</organism>
<dbReference type="SMART" id="SM00062">
    <property type="entry name" value="PBPb"/>
    <property type="match status" value="1"/>
</dbReference>
<dbReference type="SUPFAM" id="SSF53850">
    <property type="entry name" value="Periplasmic binding protein-like II"/>
    <property type="match status" value="1"/>
</dbReference>
<dbReference type="EMBL" id="BJYG01000021">
    <property type="protein sequence ID" value="GEN63498.1"/>
    <property type="molecule type" value="Genomic_DNA"/>
</dbReference>
<proteinExistence type="inferred from homology"/>
<dbReference type="Proteomes" id="UP000321746">
    <property type="component" value="Unassembled WGS sequence"/>
</dbReference>